<keyword evidence="2" id="KW-1185">Reference proteome</keyword>
<evidence type="ECO:0000313" key="2">
    <source>
        <dbReference type="Proteomes" id="UP000464314"/>
    </source>
</evidence>
<gene>
    <name evidence="1" type="ORF">Ana3638_19695</name>
</gene>
<name>A0A6P1TTF9_9FIRM</name>
<proteinExistence type="predicted"/>
<reference evidence="1 2" key="1">
    <citation type="submission" date="2020-01" db="EMBL/GenBank/DDBJ databases">
        <title>Genome analysis of Anaerocolumna sp. CBA3638.</title>
        <authorList>
            <person name="Kim J."/>
            <person name="Roh S.W."/>
        </authorList>
    </citation>
    <scope>NUCLEOTIDE SEQUENCE [LARGE SCALE GENOMIC DNA]</scope>
    <source>
        <strain evidence="1 2">CBA3638</strain>
    </source>
</reference>
<evidence type="ECO:0000313" key="1">
    <source>
        <dbReference type="EMBL" id="QHQ62725.1"/>
    </source>
</evidence>
<sequence>MDGVREFVNNSCSELNVIISVRAGDKIGCVYRVEEFCLKRFECLKVCFGNEQNPFIDGIKVCYCDFGQYGSTELVVKKHGCTLDKLLNKNFRIIFLSAGPTIAVSAHKI</sequence>
<dbReference type="KEGG" id="anr:Ana3638_19695"/>
<organism evidence="1 2">
    <name type="scientific">Anaerocolumna sedimenticola</name>
    <dbReference type="NCBI Taxonomy" id="2696063"/>
    <lineage>
        <taxon>Bacteria</taxon>
        <taxon>Bacillati</taxon>
        <taxon>Bacillota</taxon>
        <taxon>Clostridia</taxon>
        <taxon>Lachnospirales</taxon>
        <taxon>Lachnospiraceae</taxon>
        <taxon>Anaerocolumna</taxon>
    </lineage>
</organism>
<accession>A0A6P1TTF9</accession>
<protein>
    <submittedName>
        <fullName evidence="1">Uncharacterized protein</fullName>
    </submittedName>
</protein>
<dbReference type="Proteomes" id="UP000464314">
    <property type="component" value="Chromosome"/>
</dbReference>
<dbReference type="AlphaFoldDB" id="A0A6P1TTF9"/>
<dbReference type="RefSeq" id="WP_161839546.1">
    <property type="nucleotide sequence ID" value="NZ_CP048000.1"/>
</dbReference>
<dbReference type="EMBL" id="CP048000">
    <property type="protein sequence ID" value="QHQ62725.1"/>
    <property type="molecule type" value="Genomic_DNA"/>
</dbReference>